<name>G0LCX9_ZOBGA</name>
<evidence type="ECO:0000256" key="4">
    <source>
        <dbReference type="ARBA" id="ARBA00023136"/>
    </source>
</evidence>
<keyword evidence="4 5" id="KW-0472">Membrane</keyword>
<feature type="transmembrane region" description="Helical" evidence="5">
    <location>
        <begin position="54"/>
        <end position="73"/>
    </location>
</feature>
<accession>G0LCX9</accession>
<dbReference type="AlphaFoldDB" id="G0LCX9"/>
<dbReference type="STRING" id="63186.ZOBELLIA_38"/>
<dbReference type="KEGG" id="zga:ZOBELLIA_38"/>
<evidence type="ECO:0000256" key="3">
    <source>
        <dbReference type="ARBA" id="ARBA00022989"/>
    </source>
</evidence>
<dbReference type="HOGENOM" id="CLU_065200_4_2_10"/>
<feature type="transmembrane region" description="Helical" evidence="5">
    <location>
        <begin position="107"/>
        <end position="137"/>
    </location>
</feature>
<dbReference type="PANTHER" id="PTHR12714:SF24">
    <property type="entry name" value="SLR1182 PROTEIN"/>
    <property type="match status" value="1"/>
</dbReference>
<evidence type="ECO:0000256" key="5">
    <source>
        <dbReference type="SAM" id="Phobius"/>
    </source>
</evidence>
<gene>
    <name evidence="6" type="ordered locus">zobellia_38</name>
</gene>
<dbReference type="Gene3D" id="1.20.120.1630">
    <property type="match status" value="1"/>
</dbReference>
<reference evidence="7" key="1">
    <citation type="submission" date="2009-07" db="EMBL/GenBank/DDBJ databases">
        <title>Complete genome sequence of Zobellia galactanivorans Dsij.</title>
        <authorList>
            <consortium name="Genoscope - CEA"/>
        </authorList>
    </citation>
    <scope>NUCLEOTIDE SEQUENCE [LARGE SCALE GENOMIC DNA]</scope>
    <source>
        <strain evidence="7">DSM 12802 / CCUG 47099 / CIP 106680 / NCIMB 13871 / Dsij</strain>
    </source>
</reference>
<dbReference type="GO" id="GO:0016740">
    <property type="term" value="F:transferase activity"/>
    <property type="evidence" value="ECO:0007669"/>
    <property type="project" value="UniProtKB-ARBA"/>
</dbReference>
<dbReference type="Proteomes" id="UP000008898">
    <property type="component" value="Chromosome"/>
</dbReference>
<keyword evidence="2 5" id="KW-0812">Transmembrane</keyword>
<evidence type="ECO:0000313" key="7">
    <source>
        <dbReference type="Proteomes" id="UP000008898"/>
    </source>
</evidence>
<sequence length="168" mass="19435">MLLVVAKIVILKSYKYVIMELKIPPAVVFLVFAGLMYLLASFLPFGYFDFFGRYYLMGVLLFFAAIVAAWALFQFFRLRTTIDPTAPSKASRLVRGGIFAYSRNPMYLALLMVLLVWGIWLGNAFNTLLAAGFVAYMNRFQIIPEETALLELFGKEYRQYCLNVRRWF</sequence>
<comment type="subcellular location">
    <subcellularLocation>
        <location evidence="1">Endomembrane system</location>
        <topology evidence="1">Multi-pass membrane protein</topology>
    </subcellularLocation>
</comment>
<dbReference type="PATRIC" id="fig|63186.3.peg.38"/>
<feature type="transmembrane region" description="Helical" evidence="5">
    <location>
        <begin position="21"/>
        <end position="48"/>
    </location>
</feature>
<protein>
    <submittedName>
        <fullName evidence="6">Conserved hypothetical membrane protein</fullName>
    </submittedName>
</protein>
<evidence type="ECO:0000256" key="1">
    <source>
        <dbReference type="ARBA" id="ARBA00004127"/>
    </source>
</evidence>
<dbReference type="PANTHER" id="PTHR12714">
    <property type="entry name" value="PROTEIN-S ISOPRENYLCYSTEINE O-METHYLTRANSFERASE"/>
    <property type="match status" value="1"/>
</dbReference>
<keyword evidence="3 5" id="KW-1133">Transmembrane helix</keyword>
<proteinExistence type="predicted"/>
<keyword evidence="7" id="KW-1185">Reference proteome</keyword>
<evidence type="ECO:0000313" key="6">
    <source>
        <dbReference type="EMBL" id="CAZ94111.1"/>
    </source>
</evidence>
<organism evidence="6 7">
    <name type="scientific">Zobellia galactanivorans (strain DSM 12802 / CCUG 47099 / CIP 106680 / NCIMB 13871 / Dsij)</name>
    <dbReference type="NCBI Taxonomy" id="63186"/>
    <lineage>
        <taxon>Bacteria</taxon>
        <taxon>Pseudomonadati</taxon>
        <taxon>Bacteroidota</taxon>
        <taxon>Flavobacteriia</taxon>
        <taxon>Flavobacteriales</taxon>
        <taxon>Flavobacteriaceae</taxon>
        <taxon>Zobellia</taxon>
    </lineage>
</organism>
<dbReference type="GO" id="GO:0012505">
    <property type="term" value="C:endomembrane system"/>
    <property type="evidence" value="ECO:0007669"/>
    <property type="project" value="UniProtKB-SubCell"/>
</dbReference>
<evidence type="ECO:0000256" key="2">
    <source>
        <dbReference type="ARBA" id="ARBA00022692"/>
    </source>
</evidence>
<reference evidence="6 7" key="2">
    <citation type="journal article" date="2012" name="Environ. Microbiol.">
        <title>Characterization of the first alginolytic operons in a marine bacterium: from their emergence in marine Flavobacteriia to their independent transfers to marine Proteobacteria and human gut Bacteroides.</title>
        <authorList>
            <person name="Thomas F."/>
            <person name="Barbeyron T."/>
            <person name="Tonon T."/>
            <person name="Genicot S."/>
            <person name="Czjzek M."/>
            <person name="Michel G."/>
        </authorList>
    </citation>
    <scope>NUCLEOTIDE SEQUENCE [LARGE SCALE GENOMIC DNA]</scope>
    <source>
        <strain evidence="7">DSM 12802 / CCUG 47099 / CIP 106680 / NCIMB 13871 / Dsij</strain>
    </source>
</reference>
<dbReference type="Pfam" id="PF04191">
    <property type="entry name" value="PEMT"/>
    <property type="match status" value="1"/>
</dbReference>
<dbReference type="EMBL" id="FP476056">
    <property type="protein sequence ID" value="CAZ94111.1"/>
    <property type="molecule type" value="Genomic_DNA"/>
</dbReference>
<dbReference type="InterPro" id="IPR007318">
    <property type="entry name" value="Phopholipid_MeTrfase"/>
</dbReference>